<feature type="compositionally biased region" description="Pro residues" evidence="1">
    <location>
        <begin position="35"/>
        <end position="49"/>
    </location>
</feature>
<organism evidence="4 5">
    <name type="scientific">Streptomyces roseirectus</name>
    <dbReference type="NCBI Taxonomy" id="2768066"/>
    <lineage>
        <taxon>Bacteria</taxon>
        <taxon>Bacillati</taxon>
        <taxon>Actinomycetota</taxon>
        <taxon>Actinomycetes</taxon>
        <taxon>Kitasatosporales</taxon>
        <taxon>Streptomycetaceae</taxon>
        <taxon>Streptomyces</taxon>
    </lineage>
</organism>
<proteinExistence type="predicted"/>
<feature type="transmembrane region" description="Helical" evidence="2">
    <location>
        <begin position="103"/>
        <end position="123"/>
    </location>
</feature>
<dbReference type="AlphaFoldDB" id="A0A7H0IGK1"/>
<protein>
    <submittedName>
        <fullName evidence="4">LPXTG cell wall anchor domain-containing protein</fullName>
    </submittedName>
</protein>
<feature type="compositionally biased region" description="Low complexity" evidence="1">
    <location>
        <begin position="62"/>
        <end position="87"/>
    </location>
</feature>
<evidence type="ECO:0000313" key="5">
    <source>
        <dbReference type="Proteomes" id="UP000516052"/>
    </source>
</evidence>
<keyword evidence="5" id="KW-1185">Reference proteome</keyword>
<evidence type="ECO:0000256" key="1">
    <source>
        <dbReference type="SAM" id="MobiDB-lite"/>
    </source>
</evidence>
<dbReference type="RefSeq" id="WP_187748875.1">
    <property type="nucleotide sequence ID" value="NZ_CP060828.1"/>
</dbReference>
<evidence type="ECO:0000256" key="3">
    <source>
        <dbReference type="SAM" id="SignalP"/>
    </source>
</evidence>
<keyword evidence="2" id="KW-1133">Transmembrane helix</keyword>
<feature type="region of interest" description="Disordered" evidence="1">
    <location>
        <begin position="31"/>
        <end position="101"/>
    </location>
</feature>
<accession>A0A7H0IGK1</accession>
<name>A0A7H0IGK1_9ACTN</name>
<feature type="chain" id="PRO_5028883578" evidence="3">
    <location>
        <begin position="32"/>
        <end position="131"/>
    </location>
</feature>
<evidence type="ECO:0000313" key="4">
    <source>
        <dbReference type="EMBL" id="QNP71917.1"/>
    </source>
</evidence>
<sequence length="131" mass="12296">MRRTARAVLGAFVLSGVVGVAGLTGAGTAFAETPTPVPSVAPTEAPAPAPGDLASDAPTKMPSEASAVPSPVPSEGPGQVSVVPSGAADTGVGEGSGSGSSSVGYVGAGAGAVLLAGGAFVVVRRRRATGE</sequence>
<keyword evidence="3" id="KW-0732">Signal</keyword>
<keyword evidence="2" id="KW-0812">Transmembrane</keyword>
<keyword evidence="2" id="KW-0472">Membrane</keyword>
<evidence type="ECO:0000256" key="2">
    <source>
        <dbReference type="SAM" id="Phobius"/>
    </source>
</evidence>
<feature type="signal peptide" evidence="3">
    <location>
        <begin position="1"/>
        <end position="31"/>
    </location>
</feature>
<dbReference type="EMBL" id="CP060828">
    <property type="protein sequence ID" value="QNP71917.1"/>
    <property type="molecule type" value="Genomic_DNA"/>
</dbReference>
<dbReference type="KEGG" id="sroi:IAG44_22550"/>
<reference evidence="4 5" key="1">
    <citation type="submission" date="2020-08" db="EMBL/GenBank/DDBJ databases">
        <title>A novel species.</title>
        <authorList>
            <person name="Gao J."/>
        </authorList>
    </citation>
    <scope>NUCLEOTIDE SEQUENCE [LARGE SCALE GENOMIC DNA]</scope>
    <source>
        <strain evidence="4 5">CRXT-G-22</strain>
    </source>
</reference>
<dbReference type="Proteomes" id="UP000516052">
    <property type="component" value="Chromosome"/>
</dbReference>
<gene>
    <name evidence="4" type="ORF">IAG44_22550</name>
</gene>
<dbReference type="NCBIfam" id="TIGR01167">
    <property type="entry name" value="LPXTG_anchor"/>
    <property type="match status" value="1"/>
</dbReference>